<evidence type="ECO:0000313" key="3">
    <source>
        <dbReference type="Proteomes" id="UP001341840"/>
    </source>
</evidence>
<evidence type="ECO:0000313" key="2">
    <source>
        <dbReference type="EMBL" id="MED6162835.1"/>
    </source>
</evidence>
<protein>
    <submittedName>
        <fullName evidence="2">Uncharacterized protein</fullName>
    </submittedName>
</protein>
<dbReference type="Proteomes" id="UP001341840">
    <property type="component" value="Unassembled WGS sequence"/>
</dbReference>
<evidence type="ECO:0000256" key="1">
    <source>
        <dbReference type="SAM" id="MobiDB-lite"/>
    </source>
</evidence>
<sequence>MKIPNLSADVHLHAIKSRLWPGKFQETIAVNKPKTLAELREKAQFEEYTQFNTKKEDIIKEILRSKLIKPPKNAENYKDQKNSDRSKYCNFHQKHGQNTEDCVIANDLLEHLAPQGHLDKYIDGHIFKTNKGSPSNIDKAKKEIRATPRGEITFHVLLQEKVLRTQPERDLIEPCSAWKEPSSDHQLNTKRSPKSLLSNPTSNLPP</sequence>
<gene>
    <name evidence="2" type="ORF">PIB30_074233</name>
</gene>
<organism evidence="2 3">
    <name type="scientific">Stylosanthes scabra</name>
    <dbReference type="NCBI Taxonomy" id="79078"/>
    <lineage>
        <taxon>Eukaryota</taxon>
        <taxon>Viridiplantae</taxon>
        <taxon>Streptophyta</taxon>
        <taxon>Embryophyta</taxon>
        <taxon>Tracheophyta</taxon>
        <taxon>Spermatophyta</taxon>
        <taxon>Magnoliopsida</taxon>
        <taxon>eudicotyledons</taxon>
        <taxon>Gunneridae</taxon>
        <taxon>Pentapetalae</taxon>
        <taxon>rosids</taxon>
        <taxon>fabids</taxon>
        <taxon>Fabales</taxon>
        <taxon>Fabaceae</taxon>
        <taxon>Papilionoideae</taxon>
        <taxon>50 kb inversion clade</taxon>
        <taxon>dalbergioids sensu lato</taxon>
        <taxon>Dalbergieae</taxon>
        <taxon>Pterocarpus clade</taxon>
        <taxon>Stylosanthes</taxon>
    </lineage>
</organism>
<dbReference type="EMBL" id="JASCZI010121747">
    <property type="protein sequence ID" value="MED6162835.1"/>
    <property type="molecule type" value="Genomic_DNA"/>
</dbReference>
<feature type="compositionally biased region" description="Polar residues" evidence="1">
    <location>
        <begin position="184"/>
        <end position="206"/>
    </location>
</feature>
<proteinExistence type="predicted"/>
<feature type="region of interest" description="Disordered" evidence="1">
    <location>
        <begin position="174"/>
        <end position="206"/>
    </location>
</feature>
<keyword evidence="3" id="KW-1185">Reference proteome</keyword>
<accession>A0ABU6UQQ1</accession>
<comment type="caution">
    <text evidence="2">The sequence shown here is derived from an EMBL/GenBank/DDBJ whole genome shotgun (WGS) entry which is preliminary data.</text>
</comment>
<reference evidence="2 3" key="1">
    <citation type="journal article" date="2023" name="Plants (Basel)">
        <title>Bridging the Gap: Combining Genomics and Transcriptomics Approaches to Understand Stylosanthes scabra, an Orphan Legume from the Brazilian Caatinga.</title>
        <authorList>
            <person name="Ferreira-Neto J.R.C."/>
            <person name="da Silva M.D."/>
            <person name="Binneck E."/>
            <person name="de Melo N.F."/>
            <person name="da Silva R.H."/>
            <person name="de Melo A.L.T.M."/>
            <person name="Pandolfi V."/>
            <person name="Bustamante F.O."/>
            <person name="Brasileiro-Vidal A.C."/>
            <person name="Benko-Iseppon A.M."/>
        </authorList>
    </citation>
    <scope>NUCLEOTIDE SEQUENCE [LARGE SCALE GENOMIC DNA]</scope>
    <source>
        <tissue evidence="2">Leaves</tissue>
    </source>
</reference>
<name>A0ABU6UQQ1_9FABA</name>